<feature type="transmembrane region" description="Helical" evidence="5">
    <location>
        <begin position="239"/>
        <end position="260"/>
    </location>
</feature>
<keyword evidence="3 5" id="KW-1133">Transmembrane helix</keyword>
<dbReference type="RefSeq" id="WP_216031721.1">
    <property type="nucleotide sequence ID" value="NZ_JAHKNG010000003.1"/>
</dbReference>
<evidence type="ECO:0000313" key="8">
    <source>
        <dbReference type="Proteomes" id="UP001166191"/>
    </source>
</evidence>
<dbReference type="PANTHER" id="PTHR32322">
    <property type="entry name" value="INNER MEMBRANE TRANSPORTER"/>
    <property type="match status" value="1"/>
</dbReference>
<evidence type="ECO:0000259" key="6">
    <source>
        <dbReference type="Pfam" id="PF00892"/>
    </source>
</evidence>
<dbReference type="Pfam" id="PF00892">
    <property type="entry name" value="EamA"/>
    <property type="match status" value="2"/>
</dbReference>
<evidence type="ECO:0000256" key="5">
    <source>
        <dbReference type="SAM" id="Phobius"/>
    </source>
</evidence>
<sequence length="301" mass="31791">MDIRAILMGLAFAVMWASAFTTTRMIVTEAPPLLSLALRFALSGSIGVLIALAMGETWRGLSRLQWRAVVVLGLCQNALYLGLNWVAMQWIEAGLASIIAATMPLMVAFLGWVFMGERLRPMGIAGLALGLIGVAIIMGARLQGGSDPIGIAMCFAAALALAIATLTVRGASSGGNVMMIVGLQMLVGSLTLTIIGPVFEDWQVTLTPRLVWAFAYTVIVPGLVATWVWFLLVHRIGAVRAATFHFLTPFFGVSVAALLLDETLAISDMIGVGIIMAGILAVQLSKAPAAVLPPVRRPPPA</sequence>
<reference evidence="7" key="1">
    <citation type="submission" date="2021-06" db="EMBL/GenBank/DDBJ databases">
        <title>Paracoccus bacterium XHP0099 sp. nov., isolated from the surface waters of the Yellow Sea.</title>
        <authorList>
            <person name="Xue H."/>
            <person name="Zhang D."/>
        </authorList>
    </citation>
    <scope>NUCLEOTIDE SEQUENCE</scope>
    <source>
        <strain evidence="7">XHP0099</strain>
    </source>
</reference>
<accession>A0ABS6AFY6</accession>
<keyword evidence="4 5" id="KW-0472">Membrane</keyword>
<proteinExistence type="predicted"/>
<feature type="transmembrane region" description="Helical" evidence="5">
    <location>
        <begin position="266"/>
        <end position="284"/>
    </location>
</feature>
<feature type="transmembrane region" description="Helical" evidence="5">
    <location>
        <begin position="180"/>
        <end position="199"/>
    </location>
</feature>
<keyword evidence="8" id="KW-1185">Reference proteome</keyword>
<comment type="caution">
    <text evidence="7">The sequence shown here is derived from an EMBL/GenBank/DDBJ whole genome shotgun (WGS) entry which is preliminary data.</text>
</comment>
<protein>
    <submittedName>
        <fullName evidence="7">DMT family transporter</fullName>
    </submittedName>
</protein>
<organism evidence="7 8">
    <name type="scientific">Paracoccus marinaquae</name>
    <dbReference type="NCBI Taxonomy" id="2841926"/>
    <lineage>
        <taxon>Bacteria</taxon>
        <taxon>Pseudomonadati</taxon>
        <taxon>Pseudomonadota</taxon>
        <taxon>Alphaproteobacteria</taxon>
        <taxon>Rhodobacterales</taxon>
        <taxon>Paracoccaceae</taxon>
        <taxon>Paracoccus</taxon>
    </lineage>
</organism>
<evidence type="ECO:0000313" key="7">
    <source>
        <dbReference type="EMBL" id="MBU3029022.1"/>
    </source>
</evidence>
<feature type="transmembrane region" description="Helical" evidence="5">
    <location>
        <begin position="148"/>
        <end position="168"/>
    </location>
</feature>
<dbReference type="EMBL" id="JAHKNG010000003">
    <property type="protein sequence ID" value="MBU3029022.1"/>
    <property type="molecule type" value="Genomic_DNA"/>
</dbReference>
<feature type="transmembrane region" description="Helical" evidence="5">
    <location>
        <begin position="211"/>
        <end position="232"/>
    </location>
</feature>
<feature type="domain" description="EamA" evidence="6">
    <location>
        <begin position="4"/>
        <end position="138"/>
    </location>
</feature>
<evidence type="ECO:0000256" key="1">
    <source>
        <dbReference type="ARBA" id="ARBA00004141"/>
    </source>
</evidence>
<evidence type="ECO:0000256" key="3">
    <source>
        <dbReference type="ARBA" id="ARBA00022989"/>
    </source>
</evidence>
<name>A0ABS6AFY6_9RHOB</name>
<feature type="transmembrane region" description="Helical" evidence="5">
    <location>
        <begin position="33"/>
        <end position="54"/>
    </location>
</feature>
<dbReference type="PANTHER" id="PTHR32322:SF2">
    <property type="entry name" value="EAMA DOMAIN-CONTAINING PROTEIN"/>
    <property type="match status" value="1"/>
</dbReference>
<evidence type="ECO:0000256" key="2">
    <source>
        <dbReference type="ARBA" id="ARBA00022692"/>
    </source>
</evidence>
<dbReference type="InterPro" id="IPR000620">
    <property type="entry name" value="EamA_dom"/>
</dbReference>
<feature type="transmembrane region" description="Helical" evidence="5">
    <location>
        <begin position="122"/>
        <end position="142"/>
    </location>
</feature>
<gene>
    <name evidence="7" type="ORF">KNW02_02680</name>
</gene>
<feature type="transmembrane region" description="Helical" evidence="5">
    <location>
        <begin position="93"/>
        <end position="115"/>
    </location>
</feature>
<dbReference type="InterPro" id="IPR050638">
    <property type="entry name" value="AA-Vitamin_Transporters"/>
</dbReference>
<feature type="transmembrane region" description="Helical" evidence="5">
    <location>
        <begin position="66"/>
        <end position="87"/>
    </location>
</feature>
<feature type="domain" description="EamA" evidence="6">
    <location>
        <begin position="149"/>
        <end position="282"/>
    </location>
</feature>
<feature type="transmembrane region" description="Helical" evidence="5">
    <location>
        <begin position="7"/>
        <end position="27"/>
    </location>
</feature>
<comment type="subcellular location">
    <subcellularLocation>
        <location evidence="1">Membrane</location>
        <topology evidence="1">Multi-pass membrane protein</topology>
    </subcellularLocation>
</comment>
<evidence type="ECO:0000256" key="4">
    <source>
        <dbReference type="ARBA" id="ARBA00023136"/>
    </source>
</evidence>
<dbReference type="Proteomes" id="UP001166191">
    <property type="component" value="Unassembled WGS sequence"/>
</dbReference>
<keyword evidence="2 5" id="KW-0812">Transmembrane</keyword>